<comment type="caution">
    <text evidence="3">The sequence shown here is derived from an EMBL/GenBank/DDBJ whole genome shotgun (WGS) entry which is preliminary data.</text>
</comment>
<dbReference type="RefSeq" id="WP_280942061.1">
    <property type="nucleotide sequence ID" value="NZ_JARYGX010000014.1"/>
</dbReference>
<feature type="domain" description="DNA polymerase III tau subunit" evidence="2">
    <location>
        <begin position="45"/>
        <end position="165"/>
    </location>
</feature>
<dbReference type="Proteomes" id="UP001160550">
    <property type="component" value="Unassembled WGS sequence"/>
</dbReference>
<evidence type="ECO:0000259" key="2">
    <source>
        <dbReference type="Pfam" id="PF12170"/>
    </source>
</evidence>
<gene>
    <name evidence="3" type="ORF">QF205_07095</name>
</gene>
<reference evidence="3" key="2">
    <citation type="submission" date="2023-04" db="EMBL/GenBank/DDBJ databases">
        <authorList>
            <person name="Sun J.-Q."/>
        </authorList>
    </citation>
    <scope>NUCLEOTIDE SEQUENCE</scope>
    <source>
        <strain evidence="3">CC-YY355</strain>
    </source>
</reference>
<accession>A0ABT6MRY1</accession>
<keyword evidence="4" id="KW-1185">Reference proteome</keyword>
<feature type="non-terminal residue" evidence="3">
    <location>
        <position position="1"/>
    </location>
</feature>
<evidence type="ECO:0000313" key="3">
    <source>
        <dbReference type="EMBL" id="MDH7452848.1"/>
    </source>
</evidence>
<name>A0ABT6MRY1_9GAMM</name>
<evidence type="ECO:0000313" key="4">
    <source>
        <dbReference type="Proteomes" id="UP001160550"/>
    </source>
</evidence>
<sequence>PREPEPVQAAPPVVDAPPPETARRAPSRTEAPAGASATRGPLDEAAWVDLVAGLGLRGPVRELAAHAAFIDWTGGVLRLALPSSDDHLKAPFLVTQLANALAPALGVAPQIRFEDAVEAPGETLHTRTARERDERQAAAESAFLSDPHVQRLIQQQGARVVPDSIRPFDEA</sequence>
<feature type="region of interest" description="Disordered" evidence="1">
    <location>
        <begin position="1"/>
        <end position="38"/>
    </location>
</feature>
<dbReference type="InterPro" id="IPR021029">
    <property type="entry name" value="DNA_pol_III_tau_dom-5"/>
</dbReference>
<organism evidence="3 4">
    <name type="scientific">Luteimonas composti</name>
    <dbReference type="NCBI Taxonomy" id="398257"/>
    <lineage>
        <taxon>Bacteria</taxon>
        <taxon>Pseudomonadati</taxon>
        <taxon>Pseudomonadota</taxon>
        <taxon>Gammaproteobacteria</taxon>
        <taxon>Lysobacterales</taxon>
        <taxon>Lysobacteraceae</taxon>
        <taxon>Luteimonas</taxon>
    </lineage>
</organism>
<reference evidence="3" key="1">
    <citation type="journal article" date="2007" name="Int. J. Syst. Evol. Microbiol.">
        <title>Luteimonas composti sp. nov., a moderately thermophilic bacterium isolated from food waste.</title>
        <authorList>
            <person name="Young C.C."/>
            <person name="Kampfer P."/>
            <person name="Chen W.M."/>
            <person name="Yen W.S."/>
            <person name="Arun A.B."/>
            <person name="Lai W.A."/>
            <person name="Shen F.T."/>
            <person name="Rekha P.D."/>
            <person name="Lin K.Y."/>
            <person name="Chou J.H."/>
        </authorList>
    </citation>
    <scope>NUCLEOTIDE SEQUENCE</scope>
    <source>
        <strain evidence="3">CC-YY355</strain>
    </source>
</reference>
<dbReference type="EMBL" id="JARYGX010000014">
    <property type="protein sequence ID" value="MDH7452848.1"/>
    <property type="molecule type" value="Genomic_DNA"/>
</dbReference>
<evidence type="ECO:0000256" key="1">
    <source>
        <dbReference type="SAM" id="MobiDB-lite"/>
    </source>
</evidence>
<dbReference type="InterPro" id="IPR038249">
    <property type="entry name" value="PolIII_tau_V_sf"/>
</dbReference>
<protein>
    <submittedName>
        <fullName evidence="3">DNA polymerase III subunit gamma/tau C-terminal domain-containing protein</fullName>
    </submittedName>
</protein>
<dbReference type="Pfam" id="PF12170">
    <property type="entry name" value="DNA_pol3_tau_5"/>
    <property type="match status" value="1"/>
</dbReference>
<proteinExistence type="predicted"/>
<feature type="compositionally biased region" description="Low complexity" evidence="1">
    <location>
        <begin position="1"/>
        <end position="13"/>
    </location>
</feature>
<dbReference type="Gene3D" id="3.30.300.150">
    <property type="entry name" value="DNA polymerase III, tau subunit, domain V"/>
    <property type="match status" value="1"/>
</dbReference>